<organism evidence="11 12">
    <name type="scientific">Desulfocapsa sulfexigens (strain DSM 10523 / SB164P1)</name>
    <dbReference type="NCBI Taxonomy" id="1167006"/>
    <lineage>
        <taxon>Bacteria</taxon>
        <taxon>Pseudomonadati</taxon>
        <taxon>Thermodesulfobacteriota</taxon>
        <taxon>Desulfobulbia</taxon>
        <taxon>Desulfobulbales</taxon>
        <taxon>Desulfocapsaceae</taxon>
        <taxon>Desulfocapsa</taxon>
    </lineage>
</organism>
<evidence type="ECO:0000313" key="11">
    <source>
        <dbReference type="EMBL" id="AGF80017.1"/>
    </source>
</evidence>
<dbReference type="InterPro" id="IPR032828">
    <property type="entry name" value="PolyA_RNA-bd"/>
</dbReference>
<keyword evidence="6" id="KW-0547">Nucleotide-binding</keyword>
<evidence type="ECO:0000256" key="7">
    <source>
        <dbReference type="ARBA" id="ARBA00022842"/>
    </source>
</evidence>
<dbReference type="InterPro" id="IPR003607">
    <property type="entry name" value="HD/PDEase_dom"/>
</dbReference>
<evidence type="ECO:0000256" key="6">
    <source>
        <dbReference type="ARBA" id="ARBA00022741"/>
    </source>
</evidence>
<keyword evidence="5" id="KW-0479">Metal-binding</keyword>
<keyword evidence="4" id="KW-0548">Nucleotidyltransferase</keyword>
<evidence type="ECO:0000256" key="3">
    <source>
        <dbReference type="ARBA" id="ARBA00022694"/>
    </source>
</evidence>
<gene>
    <name evidence="11" type="ordered locus">UWK_03501</name>
</gene>
<evidence type="ECO:0000256" key="9">
    <source>
        <dbReference type="RuleBase" id="RU003953"/>
    </source>
</evidence>
<dbReference type="Proteomes" id="UP000011721">
    <property type="component" value="Chromosome"/>
</dbReference>
<dbReference type="GO" id="GO:0003723">
    <property type="term" value="F:RNA binding"/>
    <property type="evidence" value="ECO:0007669"/>
    <property type="project" value="UniProtKB-KW"/>
</dbReference>
<keyword evidence="12" id="KW-1185">Reference proteome</keyword>
<dbReference type="Gene3D" id="1.10.3090.10">
    <property type="entry name" value="cca-adding enzyme, domain 2"/>
    <property type="match status" value="1"/>
</dbReference>
<dbReference type="InterPro" id="IPR002646">
    <property type="entry name" value="PolA_pol_head_dom"/>
</dbReference>
<dbReference type="InterPro" id="IPR032810">
    <property type="entry name" value="CCA-adding_enz_C"/>
</dbReference>
<evidence type="ECO:0000256" key="1">
    <source>
        <dbReference type="ARBA" id="ARBA00001946"/>
    </source>
</evidence>
<evidence type="ECO:0000256" key="4">
    <source>
        <dbReference type="ARBA" id="ARBA00022695"/>
    </source>
</evidence>
<dbReference type="OrthoDB" id="9805698at2"/>
<dbReference type="KEGG" id="dsf:UWK_03501"/>
<dbReference type="SUPFAM" id="SSF81891">
    <property type="entry name" value="Poly A polymerase C-terminal region-like"/>
    <property type="match status" value="1"/>
</dbReference>
<proteinExistence type="inferred from homology"/>
<keyword evidence="2 9" id="KW-0808">Transferase</keyword>
<dbReference type="PANTHER" id="PTHR47545">
    <property type="entry name" value="MULTIFUNCTIONAL CCA PROTEIN"/>
    <property type="match status" value="1"/>
</dbReference>
<reference evidence="12" key="1">
    <citation type="journal article" date="2013" name="Stand. Genomic Sci.">
        <title>Complete genome sequence of Desulfocapsa sulfexigens, a marine deltaproteobacterium specialized in disproportionating inorganic sulfur compounds.</title>
        <authorList>
            <person name="Finster K.W."/>
            <person name="Kjeldsen K.U."/>
            <person name="Kube M."/>
            <person name="Reinhardt R."/>
            <person name="Mussmann M."/>
            <person name="Amann R."/>
            <person name="Schreiber L."/>
        </authorList>
    </citation>
    <scope>NUCLEOTIDE SEQUENCE [LARGE SCALE GENOMIC DNA]</scope>
    <source>
        <strain evidence="12">DSM 10523 / SB164P1</strain>
    </source>
</reference>
<dbReference type="NCBIfam" id="TIGR00277">
    <property type="entry name" value="HDIG"/>
    <property type="match status" value="1"/>
</dbReference>
<evidence type="ECO:0000256" key="2">
    <source>
        <dbReference type="ARBA" id="ARBA00022679"/>
    </source>
</evidence>
<dbReference type="eggNOG" id="COG0617">
    <property type="taxonomic scope" value="Bacteria"/>
</dbReference>
<dbReference type="CDD" id="cd00077">
    <property type="entry name" value="HDc"/>
    <property type="match status" value="1"/>
</dbReference>
<keyword evidence="7" id="KW-0460">Magnesium</keyword>
<dbReference type="InterPro" id="IPR006675">
    <property type="entry name" value="HDIG_dom"/>
</dbReference>
<dbReference type="InterPro" id="IPR006674">
    <property type="entry name" value="HD_domain"/>
</dbReference>
<protein>
    <submittedName>
        <fullName evidence="11">Putative domain HDIG-containing protein</fullName>
    </submittedName>
</protein>
<evidence type="ECO:0000259" key="10">
    <source>
        <dbReference type="SMART" id="SM00471"/>
    </source>
</evidence>
<keyword evidence="3" id="KW-0819">tRNA processing</keyword>
<dbReference type="RefSeq" id="WP_015405699.1">
    <property type="nucleotide sequence ID" value="NC_020304.1"/>
</dbReference>
<dbReference type="GO" id="GO:0000166">
    <property type="term" value="F:nucleotide binding"/>
    <property type="evidence" value="ECO:0007669"/>
    <property type="project" value="UniProtKB-KW"/>
</dbReference>
<feature type="domain" description="HD/PDEase" evidence="10">
    <location>
        <begin position="251"/>
        <end position="414"/>
    </location>
</feature>
<dbReference type="InterPro" id="IPR050124">
    <property type="entry name" value="tRNA_CCA-adding_enzyme"/>
</dbReference>
<dbReference type="SUPFAM" id="SSF81301">
    <property type="entry name" value="Nucleotidyltransferase"/>
    <property type="match status" value="1"/>
</dbReference>
<dbReference type="Pfam" id="PF01743">
    <property type="entry name" value="PolyA_pol"/>
    <property type="match status" value="1"/>
</dbReference>
<evidence type="ECO:0000313" key="12">
    <source>
        <dbReference type="Proteomes" id="UP000011721"/>
    </source>
</evidence>
<dbReference type="Pfam" id="PF01966">
    <property type="entry name" value="HD"/>
    <property type="match status" value="1"/>
</dbReference>
<dbReference type="GO" id="GO:0046872">
    <property type="term" value="F:metal ion binding"/>
    <property type="evidence" value="ECO:0007669"/>
    <property type="project" value="UniProtKB-KW"/>
</dbReference>
<dbReference type="AlphaFoldDB" id="M1PEP8"/>
<dbReference type="Pfam" id="PF12627">
    <property type="entry name" value="PolyA_pol_RNAbd"/>
    <property type="match status" value="1"/>
</dbReference>
<dbReference type="Gene3D" id="1.10.246.80">
    <property type="match status" value="1"/>
</dbReference>
<evidence type="ECO:0000256" key="8">
    <source>
        <dbReference type="ARBA" id="ARBA00022884"/>
    </source>
</evidence>
<comment type="similarity">
    <text evidence="9">Belongs to the tRNA nucleotidyltransferase/poly(A) polymerase family.</text>
</comment>
<dbReference type="SMART" id="SM00471">
    <property type="entry name" value="HDc"/>
    <property type="match status" value="1"/>
</dbReference>
<accession>M1PEP8</accession>
<dbReference type="PATRIC" id="fig|1167006.5.peg.3764"/>
<sequence length="492" mass="55185">MLVSNVAELRSHSSDYPPQLFKALTAVAKERGRDMFLVGGTVRDWLLERKPNDLDFTVDCDAVHCCRLLIRELNGGTFVPLGTAEEDAGRVAWKGLIIDFSSFRSGASTIDEDLSMRDFTLNALGISFSEFMVPSGILPILDPLGGREDLDNGILRACPNAFVSDPLRMLRGYRLWSRFGFRIEEKTLAAITEHASLLSRVSVERISYEMDLIMASSRAHEVISAMVESGLLFQVIPALKEGVGLTQPESHHLDVFGHSLAALNNMEKIIAKPEMFYPACGDKLREYLARPGITEVLKWAAFLHDLGKPATRKIREDRDGRITFYNHDEIGRRMVQELGRDLRWANERRERVASLTGMHMHPFHLCNVRRTQGISKKACLKLAKRAGDDLIGLFFLAMADSLAGKGDMKPDAMEEELEGLLCEVLETYTRDIAPTLQGPRLMTGRDLVEVFNLKPGPEFSTILDALQEAQVEGEVKDRADALFWVEQYLKSK</sequence>
<name>M1PEP8_DESSD</name>
<dbReference type="InterPro" id="IPR043519">
    <property type="entry name" value="NT_sf"/>
</dbReference>
<dbReference type="GO" id="GO:0016779">
    <property type="term" value="F:nucleotidyltransferase activity"/>
    <property type="evidence" value="ECO:0007669"/>
    <property type="project" value="UniProtKB-KW"/>
</dbReference>
<evidence type="ECO:0000256" key="5">
    <source>
        <dbReference type="ARBA" id="ARBA00022723"/>
    </source>
</evidence>
<keyword evidence="8 9" id="KW-0694">RNA-binding</keyword>
<dbReference type="EMBL" id="CP003985">
    <property type="protein sequence ID" value="AGF80017.1"/>
    <property type="molecule type" value="Genomic_DNA"/>
</dbReference>
<dbReference type="GO" id="GO:0008033">
    <property type="term" value="P:tRNA processing"/>
    <property type="evidence" value="ECO:0007669"/>
    <property type="project" value="UniProtKB-KW"/>
</dbReference>
<dbReference type="Pfam" id="PF13735">
    <property type="entry name" value="tRNA_NucTran2_2"/>
    <property type="match status" value="1"/>
</dbReference>
<dbReference type="Gene3D" id="3.30.460.10">
    <property type="entry name" value="Beta Polymerase, domain 2"/>
    <property type="match status" value="1"/>
</dbReference>
<dbReference type="HOGENOM" id="CLU_015961_6_2_7"/>
<dbReference type="CDD" id="cd05398">
    <property type="entry name" value="NT_ClassII-CCAase"/>
    <property type="match status" value="1"/>
</dbReference>
<dbReference type="STRING" id="1167006.UWK_03501"/>
<comment type="cofactor">
    <cofactor evidence="1">
        <name>Mg(2+)</name>
        <dbReference type="ChEBI" id="CHEBI:18420"/>
    </cofactor>
</comment>